<evidence type="ECO:0000313" key="1">
    <source>
        <dbReference type="EnsemblPlants" id="OB04G15730.1"/>
    </source>
</evidence>
<organism evidence="1">
    <name type="scientific">Oryza brachyantha</name>
    <name type="common">malo sina</name>
    <dbReference type="NCBI Taxonomy" id="4533"/>
    <lineage>
        <taxon>Eukaryota</taxon>
        <taxon>Viridiplantae</taxon>
        <taxon>Streptophyta</taxon>
        <taxon>Embryophyta</taxon>
        <taxon>Tracheophyta</taxon>
        <taxon>Spermatophyta</taxon>
        <taxon>Magnoliopsida</taxon>
        <taxon>Liliopsida</taxon>
        <taxon>Poales</taxon>
        <taxon>Poaceae</taxon>
        <taxon>BOP clade</taxon>
        <taxon>Oryzoideae</taxon>
        <taxon>Oryzeae</taxon>
        <taxon>Oryzinae</taxon>
        <taxon>Oryza</taxon>
    </lineage>
</organism>
<name>J3LWP8_ORYBR</name>
<reference evidence="1" key="2">
    <citation type="submission" date="2013-04" db="UniProtKB">
        <authorList>
            <consortium name="EnsemblPlants"/>
        </authorList>
    </citation>
    <scope>IDENTIFICATION</scope>
</reference>
<reference evidence="1" key="1">
    <citation type="journal article" date="2013" name="Nat. Commun.">
        <title>Whole-genome sequencing of Oryza brachyantha reveals mechanisms underlying Oryza genome evolution.</title>
        <authorList>
            <person name="Chen J."/>
            <person name="Huang Q."/>
            <person name="Gao D."/>
            <person name="Wang J."/>
            <person name="Lang Y."/>
            <person name="Liu T."/>
            <person name="Li B."/>
            <person name="Bai Z."/>
            <person name="Luis Goicoechea J."/>
            <person name="Liang C."/>
            <person name="Chen C."/>
            <person name="Zhang W."/>
            <person name="Sun S."/>
            <person name="Liao Y."/>
            <person name="Zhang X."/>
            <person name="Yang L."/>
            <person name="Song C."/>
            <person name="Wang M."/>
            <person name="Shi J."/>
            <person name="Liu G."/>
            <person name="Liu J."/>
            <person name="Zhou H."/>
            <person name="Zhou W."/>
            <person name="Yu Q."/>
            <person name="An N."/>
            <person name="Chen Y."/>
            <person name="Cai Q."/>
            <person name="Wang B."/>
            <person name="Liu B."/>
            <person name="Min J."/>
            <person name="Huang Y."/>
            <person name="Wu H."/>
            <person name="Li Z."/>
            <person name="Zhang Y."/>
            <person name="Yin Y."/>
            <person name="Song W."/>
            <person name="Jiang J."/>
            <person name="Jackson S.A."/>
            <person name="Wing R.A."/>
            <person name="Wang J."/>
            <person name="Chen M."/>
        </authorList>
    </citation>
    <scope>NUCLEOTIDE SEQUENCE [LARGE SCALE GENOMIC DNA]</scope>
    <source>
        <strain evidence="1">cv. IRGC 101232</strain>
    </source>
</reference>
<dbReference type="AlphaFoldDB" id="J3LWP8"/>
<sequence>MACFLYSNFINSVSILVEFLNCSSCTICYAVNCCEKKLSFFEYISNLIHPIGWWM</sequence>
<evidence type="ECO:0000313" key="2">
    <source>
        <dbReference type="Proteomes" id="UP000006038"/>
    </source>
</evidence>
<accession>J3LWP8</accession>
<keyword evidence="2" id="KW-1185">Reference proteome</keyword>
<dbReference type="EnsemblPlants" id="OB04G15730.1">
    <property type="protein sequence ID" value="OB04G15730.1"/>
    <property type="gene ID" value="OB04G15730"/>
</dbReference>
<dbReference type="HOGENOM" id="CLU_3035582_0_0_1"/>
<dbReference type="Gramene" id="OB04G15730.1">
    <property type="protein sequence ID" value="OB04G15730.1"/>
    <property type="gene ID" value="OB04G15730"/>
</dbReference>
<proteinExistence type="predicted"/>
<dbReference type="Proteomes" id="UP000006038">
    <property type="component" value="Chromosome 4"/>
</dbReference>
<protein>
    <submittedName>
        <fullName evidence="1">Uncharacterized protein</fullName>
    </submittedName>
</protein>